<dbReference type="AlphaFoldDB" id="A0A3X9FJJ4"/>
<protein>
    <submittedName>
        <fullName evidence="1">Uncharacterized protein</fullName>
    </submittedName>
</protein>
<organism evidence="1 2">
    <name type="scientific">Escherichia coli</name>
    <dbReference type="NCBI Taxonomy" id="562"/>
    <lineage>
        <taxon>Bacteria</taxon>
        <taxon>Pseudomonadati</taxon>
        <taxon>Pseudomonadota</taxon>
        <taxon>Gammaproteobacteria</taxon>
        <taxon>Enterobacterales</taxon>
        <taxon>Enterobacteriaceae</taxon>
        <taxon>Escherichia</taxon>
    </lineage>
</organism>
<name>A0A3X9FJJ4_ECOLX</name>
<proteinExistence type="predicted"/>
<gene>
    <name evidence="1" type="ORF">FPI65_30905</name>
</gene>
<dbReference type="EMBL" id="VLTB01000541">
    <property type="protein sequence ID" value="NDR95524.1"/>
    <property type="molecule type" value="Genomic_DNA"/>
</dbReference>
<dbReference type="Proteomes" id="UP000471490">
    <property type="component" value="Unassembled WGS sequence"/>
</dbReference>
<sequence>MLLWFEKYIFLFGFIQKRLVGDYWMTRQRVVGDLSMTQHTVALVFREGESPESREEKYWMTRRRLP</sequence>
<evidence type="ECO:0000313" key="1">
    <source>
        <dbReference type="EMBL" id="NDR95524.1"/>
    </source>
</evidence>
<comment type="caution">
    <text evidence="1">The sequence shown here is derived from an EMBL/GenBank/DDBJ whole genome shotgun (WGS) entry which is preliminary data.</text>
</comment>
<reference evidence="1 2" key="1">
    <citation type="journal article" date="2020" name="Int. J. Nanomedicine">
        <title>Consequences Of Long-Term Bacteria's Exposure To Silver Nanoformulations With Different PhysicoChemical Properties.</title>
        <authorList>
            <person name="Kedziora A."/>
            <person name="Wernecki M."/>
            <person name="Korzekwa K."/>
            <person name="Speruda M."/>
            <person name="Gerasymchuk Y."/>
            <person name="Lukowiak A."/>
            <person name="Bugla-Ploskonska G."/>
        </authorList>
    </citation>
    <scope>NUCLEOTIDE SEQUENCE [LARGE SCALE GENOMIC DNA]</scope>
    <source>
        <strain evidence="1 2">ATCC 11230</strain>
    </source>
</reference>
<accession>A0A3X9FJJ4</accession>
<evidence type="ECO:0000313" key="2">
    <source>
        <dbReference type="Proteomes" id="UP000471490"/>
    </source>
</evidence>